<gene>
    <name evidence="1" type="ORF">LCGC14_0266670</name>
</gene>
<dbReference type="SUPFAM" id="SSF50475">
    <property type="entry name" value="FMN-binding split barrel"/>
    <property type="match status" value="1"/>
</dbReference>
<sequence length="153" mass="17553">MRRNLDQKECVAFLEENYIGRLAYISGGSPHIVPLTYFYDAETNSITSYSSEGHKIKEMRKNITVCLFIDEISSITNWKSVLAQGTFEELSSIDAKHMLHQFSDGVKKVIRKKYDEKPNCISEFSAKIDTEDTPIVFRIHITELTGKIRITDI</sequence>
<evidence type="ECO:0008006" key="2">
    <source>
        <dbReference type="Google" id="ProtNLM"/>
    </source>
</evidence>
<dbReference type="InterPro" id="IPR012349">
    <property type="entry name" value="Split_barrel_FMN-bd"/>
</dbReference>
<proteinExistence type="predicted"/>
<organism evidence="1">
    <name type="scientific">marine sediment metagenome</name>
    <dbReference type="NCBI Taxonomy" id="412755"/>
    <lineage>
        <taxon>unclassified sequences</taxon>
        <taxon>metagenomes</taxon>
        <taxon>ecological metagenomes</taxon>
    </lineage>
</organism>
<dbReference type="AlphaFoldDB" id="A0A0F9U4Y8"/>
<protein>
    <recommendedName>
        <fullName evidence="2">Pyridoxamine 5'-phosphate oxidase putative domain-containing protein</fullName>
    </recommendedName>
</protein>
<name>A0A0F9U4Y8_9ZZZZ</name>
<reference evidence="1" key="1">
    <citation type="journal article" date="2015" name="Nature">
        <title>Complex archaea that bridge the gap between prokaryotes and eukaryotes.</title>
        <authorList>
            <person name="Spang A."/>
            <person name="Saw J.H."/>
            <person name="Jorgensen S.L."/>
            <person name="Zaremba-Niedzwiedzka K."/>
            <person name="Martijn J."/>
            <person name="Lind A.E."/>
            <person name="van Eijk R."/>
            <person name="Schleper C."/>
            <person name="Guy L."/>
            <person name="Ettema T.J."/>
        </authorList>
    </citation>
    <scope>NUCLEOTIDE SEQUENCE</scope>
</reference>
<accession>A0A0F9U4Y8</accession>
<dbReference type="Gene3D" id="2.30.110.10">
    <property type="entry name" value="Electron Transport, Fmn-binding Protein, Chain A"/>
    <property type="match status" value="1"/>
</dbReference>
<dbReference type="Pfam" id="PF12900">
    <property type="entry name" value="Pyridox_ox_2"/>
    <property type="match status" value="1"/>
</dbReference>
<evidence type="ECO:0000313" key="1">
    <source>
        <dbReference type="EMBL" id="KKN86704.1"/>
    </source>
</evidence>
<dbReference type="EMBL" id="LAZR01000145">
    <property type="protein sequence ID" value="KKN86704.1"/>
    <property type="molecule type" value="Genomic_DNA"/>
</dbReference>
<dbReference type="InterPro" id="IPR024747">
    <property type="entry name" value="Pyridox_Oxase-rel"/>
</dbReference>
<comment type="caution">
    <text evidence="1">The sequence shown here is derived from an EMBL/GenBank/DDBJ whole genome shotgun (WGS) entry which is preliminary data.</text>
</comment>